<feature type="active site" evidence="7">
    <location>
        <position position="383"/>
    </location>
</feature>
<accession>A0ABS7EBK2</accession>
<evidence type="ECO:0000256" key="6">
    <source>
        <dbReference type="PROSITE-ProRule" id="PRU01024"/>
    </source>
</evidence>
<dbReference type="Gene3D" id="2.40.50.1070">
    <property type="match status" value="1"/>
</dbReference>
<feature type="binding site" evidence="6">
    <location>
        <position position="260"/>
    </location>
    <ligand>
        <name>S-adenosyl-L-methionine</name>
        <dbReference type="ChEBI" id="CHEBI:59789"/>
    </ligand>
</feature>
<keyword evidence="1" id="KW-0479">Metal-binding</keyword>
<keyword evidence="2 6" id="KW-0489">Methyltransferase</keyword>
<dbReference type="PROSITE" id="PS51687">
    <property type="entry name" value="SAM_MT_RNA_M5U"/>
    <property type="match status" value="1"/>
</dbReference>
<evidence type="ECO:0000256" key="5">
    <source>
        <dbReference type="ARBA" id="ARBA00023014"/>
    </source>
</evidence>
<evidence type="ECO:0000256" key="7">
    <source>
        <dbReference type="PROSITE-ProRule" id="PRU10015"/>
    </source>
</evidence>
<feature type="active site" description="Nucleophile" evidence="6">
    <location>
        <position position="383"/>
    </location>
</feature>
<dbReference type="InterPro" id="IPR030390">
    <property type="entry name" value="MeTrfase_TrmA_AS"/>
</dbReference>
<dbReference type="PANTHER" id="PTHR11061:SF49">
    <property type="entry name" value="23S RRNA (URACIL(1939)-C(5))-METHYLTRANSFERASE RLMD"/>
    <property type="match status" value="1"/>
</dbReference>
<feature type="binding site" evidence="6">
    <location>
        <position position="357"/>
    </location>
    <ligand>
        <name>S-adenosyl-L-methionine</name>
        <dbReference type="ChEBI" id="CHEBI:59789"/>
    </ligand>
</feature>
<dbReference type="GO" id="GO:0032259">
    <property type="term" value="P:methylation"/>
    <property type="evidence" value="ECO:0007669"/>
    <property type="project" value="UniProtKB-KW"/>
</dbReference>
<dbReference type="NCBIfam" id="TIGR00479">
    <property type="entry name" value="rumA"/>
    <property type="match status" value="1"/>
</dbReference>
<dbReference type="SUPFAM" id="SSF50249">
    <property type="entry name" value="Nucleic acid-binding proteins"/>
    <property type="match status" value="1"/>
</dbReference>
<dbReference type="NCBIfam" id="NF009639">
    <property type="entry name" value="PRK13168.1"/>
    <property type="match status" value="1"/>
</dbReference>
<protein>
    <submittedName>
        <fullName evidence="8">23S rRNA (Uracil(1939)-C(5))-methyltransferase RlmD</fullName>
        <ecNumber evidence="8">2.1.1.190</ecNumber>
    </submittedName>
</protein>
<dbReference type="Gene3D" id="2.40.50.140">
    <property type="entry name" value="Nucleic acid-binding proteins"/>
    <property type="match status" value="1"/>
</dbReference>
<evidence type="ECO:0000256" key="2">
    <source>
        <dbReference type="ARBA" id="ARBA00022603"/>
    </source>
</evidence>
<keyword evidence="5" id="KW-0411">Iron-sulfur</keyword>
<dbReference type="Pfam" id="PF05958">
    <property type="entry name" value="tRNA_U5-meth_tr"/>
    <property type="match status" value="1"/>
</dbReference>
<dbReference type="CDD" id="cd02440">
    <property type="entry name" value="AdoMet_MTases"/>
    <property type="match status" value="1"/>
</dbReference>
<dbReference type="Gene3D" id="3.40.50.150">
    <property type="entry name" value="Vaccinia Virus protein VP39"/>
    <property type="match status" value="1"/>
</dbReference>
<feature type="binding site" evidence="6">
    <location>
        <position position="310"/>
    </location>
    <ligand>
        <name>S-adenosyl-L-methionine</name>
        <dbReference type="ChEBI" id="CHEBI:59789"/>
    </ligand>
</feature>
<proteinExistence type="inferred from homology"/>
<keyword evidence="9" id="KW-1185">Reference proteome</keyword>
<comment type="caution">
    <text evidence="8">The sequence shown here is derived from an EMBL/GenBank/DDBJ whole genome shotgun (WGS) entry which is preliminary data.</text>
</comment>
<dbReference type="PROSITE" id="PS01231">
    <property type="entry name" value="TRMA_2"/>
    <property type="match status" value="1"/>
</dbReference>
<dbReference type="GO" id="GO:0008168">
    <property type="term" value="F:methyltransferase activity"/>
    <property type="evidence" value="ECO:0007669"/>
    <property type="project" value="UniProtKB-KW"/>
</dbReference>
<evidence type="ECO:0000256" key="3">
    <source>
        <dbReference type="ARBA" id="ARBA00022679"/>
    </source>
</evidence>
<feature type="binding site" evidence="6">
    <location>
        <position position="289"/>
    </location>
    <ligand>
        <name>S-adenosyl-L-methionine</name>
        <dbReference type="ChEBI" id="CHEBI:59789"/>
    </ligand>
</feature>
<evidence type="ECO:0000256" key="1">
    <source>
        <dbReference type="ARBA" id="ARBA00022485"/>
    </source>
</evidence>
<reference evidence="8" key="1">
    <citation type="submission" date="2021-07" db="EMBL/GenBank/DDBJ databases">
        <title>Neiella marina sp. nov., isolated from the intestinal content of sea cucumber Apostichopus japonicus.</title>
        <authorList>
            <person name="Bai X."/>
        </authorList>
    </citation>
    <scope>NUCLEOTIDE SEQUENCE</scope>
    <source>
        <strain evidence="8">126</strain>
    </source>
</reference>
<organism evidence="8 9">
    <name type="scientific">Neiella holothuriorum</name>
    <dbReference type="NCBI Taxonomy" id="2870530"/>
    <lineage>
        <taxon>Bacteria</taxon>
        <taxon>Pseudomonadati</taxon>
        <taxon>Pseudomonadota</taxon>
        <taxon>Gammaproteobacteria</taxon>
        <taxon>Alteromonadales</taxon>
        <taxon>Echinimonadaceae</taxon>
        <taxon>Neiella</taxon>
    </lineage>
</organism>
<comment type="similarity">
    <text evidence="6">Belongs to the class I-like SAM-binding methyltransferase superfamily. RNA M5U methyltransferase family.</text>
</comment>
<dbReference type="SUPFAM" id="SSF53335">
    <property type="entry name" value="S-adenosyl-L-methionine-dependent methyltransferases"/>
    <property type="match status" value="1"/>
</dbReference>
<dbReference type="EMBL" id="JAHZSS010000001">
    <property type="protein sequence ID" value="MBW8189584.1"/>
    <property type="molecule type" value="Genomic_DNA"/>
</dbReference>
<dbReference type="PANTHER" id="PTHR11061">
    <property type="entry name" value="RNA M5U METHYLTRANSFERASE"/>
    <property type="match status" value="1"/>
</dbReference>
<dbReference type="RefSeq" id="WP_220102263.1">
    <property type="nucleotide sequence ID" value="NZ_JAHZSS010000001.1"/>
</dbReference>
<dbReference type="EC" id="2.1.1.190" evidence="8"/>
<dbReference type="InterPro" id="IPR030391">
    <property type="entry name" value="MeTrfase_TrmA_CS"/>
</dbReference>
<dbReference type="InterPro" id="IPR010280">
    <property type="entry name" value="U5_MeTrfase_fam"/>
</dbReference>
<evidence type="ECO:0000313" key="8">
    <source>
        <dbReference type="EMBL" id="MBW8189584.1"/>
    </source>
</evidence>
<evidence type="ECO:0000256" key="4">
    <source>
        <dbReference type="ARBA" id="ARBA00022691"/>
    </source>
</evidence>
<keyword evidence="4 6" id="KW-0949">S-adenosyl-L-methionine</keyword>
<dbReference type="Proteomes" id="UP001166251">
    <property type="component" value="Unassembled WGS sequence"/>
</dbReference>
<dbReference type="InterPro" id="IPR029063">
    <property type="entry name" value="SAM-dependent_MTases_sf"/>
</dbReference>
<keyword evidence="3 6" id="KW-0808">Transferase</keyword>
<name>A0ABS7EBK2_9GAMM</name>
<sequence length="426" mass="48001">MANFFTPKKTQTNKLFQCHLNELDSHAQGVGHWQNRVVFVAGGLPGERVQVQAKVPSKGPIKAVVKNISQPSEYRAEPVCRHYGHCGGCRLQHAKAKQQIIFKQQSLQRMLAKRQIEIDDWAPPITSDHDLGYRIKARLAVDARKQIKLGFRHVERQSVVAINQCPILHPKLEQLLNPLTELIGALQDRTAIGHVELLLNDQHPAIWLHRKGEWAEQDWQQIEQWCEAHQVQWLADDSELSYLLADFDVTIGYRRSHFIQSNRAVNQRMVAQAIEWLALDGSETVLDLFCGAGNFSLPLAKRANQVMGVEGVAAMVLQATKNAASNKMTNAKFYHADLSERFDQQAWWQPVDVVLLDPARAGAEQVVTQLHHSGASKVLYVSCNPATLVRDAAILNQHGYLAEKAGVMDMFPHTHHLESMILFSKN</sequence>
<evidence type="ECO:0000313" key="9">
    <source>
        <dbReference type="Proteomes" id="UP001166251"/>
    </source>
</evidence>
<gene>
    <name evidence="8" type="primary">rlmD</name>
    <name evidence="8" type="ORF">K0504_00935</name>
</gene>
<keyword evidence="1" id="KW-0408">Iron</keyword>
<keyword evidence="1" id="KW-0004">4Fe-4S</keyword>
<dbReference type="InterPro" id="IPR012340">
    <property type="entry name" value="NA-bd_OB-fold"/>
</dbReference>
<dbReference type="PROSITE" id="PS01230">
    <property type="entry name" value="TRMA_1"/>
    <property type="match status" value="1"/>
</dbReference>